<dbReference type="InterPro" id="IPR001304">
    <property type="entry name" value="C-type_lectin-like"/>
</dbReference>
<reference evidence="5 6" key="1">
    <citation type="journal article" date="2022" name="Nat. Ecol. Evol.">
        <title>A masculinizing supergene underlies an exaggerated male reproductive morph in a spider.</title>
        <authorList>
            <person name="Hendrickx F."/>
            <person name="De Corte Z."/>
            <person name="Sonet G."/>
            <person name="Van Belleghem S.M."/>
            <person name="Kostlbacher S."/>
            <person name="Vangestel C."/>
        </authorList>
    </citation>
    <scope>NUCLEOTIDE SEQUENCE [LARGE SCALE GENOMIC DNA]</scope>
    <source>
        <strain evidence="5">W744_W776</strain>
    </source>
</reference>
<dbReference type="Gene3D" id="3.10.100.10">
    <property type="entry name" value="Mannose-Binding Protein A, subunit A"/>
    <property type="match status" value="1"/>
</dbReference>
<dbReference type="PANTHER" id="PTHR22803">
    <property type="entry name" value="MANNOSE, PHOSPHOLIPASE, LECTIN RECEPTOR RELATED"/>
    <property type="match status" value="1"/>
</dbReference>
<feature type="transmembrane region" description="Helical" evidence="3">
    <location>
        <begin position="195"/>
        <end position="226"/>
    </location>
</feature>
<evidence type="ECO:0000313" key="6">
    <source>
        <dbReference type="Proteomes" id="UP000827092"/>
    </source>
</evidence>
<dbReference type="PROSITE" id="PS50041">
    <property type="entry name" value="C_TYPE_LECTIN_2"/>
    <property type="match status" value="1"/>
</dbReference>
<keyword evidence="3" id="KW-0812">Transmembrane</keyword>
<evidence type="ECO:0000259" key="4">
    <source>
        <dbReference type="PROSITE" id="PS50041"/>
    </source>
</evidence>
<name>A0AAV6U6P5_9ARAC</name>
<feature type="compositionally biased region" description="Basic and acidic residues" evidence="2">
    <location>
        <begin position="8"/>
        <end position="20"/>
    </location>
</feature>
<keyword evidence="6" id="KW-1185">Reference proteome</keyword>
<feature type="domain" description="C-type lectin" evidence="4">
    <location>
        <begin position="35"/>
        <end position="156"/>
    </location>
</feature>
<dbReference type="InterPro" id="IPR016187">
    <property type="entry name" value="CTDL_fold"/>
</dbReference>
<dbReference type="Pfam" id="PF00059">
    <property type="entry name" value="Lectin_C"/>
    <property type="match status" value="1"/>
</dbReference>
<accession>A0AAV6U6P5</accession>
<dbReference type="InterPro" id="IPR018378">
    <property type="entry name" value="C-type_lectin_CS"/>
</dbReference>
<gene>
    <name evidence="5" type="ORF">JTE90_021984</name>
</gene>
<feature type="region of interest" description="Disordered" evidence="2">
    <location>
        <begin position="1"/>
        <end position="21"/>
    </location>
</feature>
<feature type="non-terminal residue" evidence="5">
    <location>
        <position position="1"/>
    </location>
</feature>
<keyword evidence="1" id="KW-1015">Disulfide bond</keyword>
<dbReference type="InterPro" id="IPR050111">
    <property type="entry name" value="C-type_lectin/snaclec_domain"/>
</dbReference>
<evidence type="ECO:0000256" key="1">
    <source>
        <dbReference type="ARBA" id="ARBA00023157"/>
    </source>
</evidence>
<evidence type="ECO:0000256" key="3">
    <source>
        <dbReference type="SAM" id="Phobius"/>
    </source>
</evidence>
<dbReference type="AlphaFoldDB" id="A0AAV6U6P5"/>
<dbReference type="Proteomes" id="UP000827092">
    <property type="component" value="Unassembled WGS sequence"/>
</dbReference>
<organism evidence="5 6">
    <name type="scientific">Oedothorax gibbosus</name>
    <dbReference type="NCBI Taxonomy" id="931172"/>
    <lineage>
        <taxon>Eukaryota</taxon>
        <taxon>Metazoa</taxon>
        <taxon>Ecdysozoa</taxon>
        <taxon>Arthropoda</taxon>
        <taxon>Chelicerata</taxon>
        <taxon>Arachnida</taxon>
        <taxon>Araneae</taxon>
        <taxon>Araneomorphae</taxon>
        <taxon>Entelegynae</taxon>
        <taxon>Araneoidea</taxon>
        <taxon>Linyphiidae</taxon>
        <taxon>Erigoninae</taxon>
        <taxon>Oedothorax</taxon>
    </lineage>
</organism>
<keyword evidence="3" id="KW-1133">Transmembrane helix</keyword>
<dbReference type="InterPro" id="IPR016186">
    <property type="entry name" value="C-type_lectin-like/link_sf"/>
</dbReference>
<dbReference type="PROSITE" id="PS00615">
    <property type="entry name" value="C_TYPE_LECTIN_1"/>
    <property type="match status" value="1"/>
</dbReference>
<keyword evidence="3" id="KW-0472">Membrane</keyword>
<evidence type="ECO:0000313" key="5">
    <source>
        <dbReference type="EMBL" id="KAG8179315.1"/>
    </source>
</evidence>
<dbReference type="SMART" id="SM00034">
    <property type="entry name" value="CLECT"/>
    <property type="match status" value="1"/>
</dbReference>
<sequence length="260" mass="29915">QQECSIQQKDKPPAMKHTLEDASCPKSPADWRDLGGDFCYYFDLKNLVNWVDASFLCLRRGGTLGGIHSPEESQVLQNFLKFVQTKEYFKRHYLHIGLHRDFRDVEFAWADGQHYDYQNWDHNEGINEQEYCVVVNSYEMKWHDVGCPHQAGYICTVRKVPAFKVLKAEVASKEVLNQTMVNTTPIYSGYSTTSYVATIIGVLLISGFVGVCASEPTVFSTSYCVFRKFKQEMRFQMHYRKYEGGSGKGLEDENMYANVI</sequence>
<dbReference type="CDD" id="cd00037">
    <property type="entry name" value="CLECT"/>
    <property type="match status" value="1"/>
</dbReference>
<dbReference type="SUPFAM" id="SSF56436">
    <property type="entry name" value="C-type lectin-like"/>
    <property type="match status" value="1"/>
</dbReference>
<evidence type="ECO:0000256" key="2">
    <source>
        <dbReference type="SAM" id="MobiDB-lite"/>
    </source>
</evidence>
<protein>
    <recommendedName>
        <fullName evidence="4">C-type lectin domain-containing protein</fullName>
    </recommendedName>
</protein>
<proteinExistence type="predicted"/>
<dbReference type="EMBL" id="JAFNEN010000637">
    <property type="protein sequence ID" value="KAG8179315.1"/>
    <property type="molecule type" value="Genomic_DNA"/>
</dbReference>
<comment type="caution">
    <text evidence="5">The sequence shown here is derived from an EMBL/GenBank/DDBJ whole genome shotgun (WGS) entry which is preliminary data.</text>
</comment>